<organism evidence="1 2">
    <name type="scientific">Sphingomonas parva</name>
    <dbReference type="NCBI Taxonomy" id="2555898"/>
    <lineage>
        <taxon>Bacteria</taxon>
        <taxon>Pseudomonadati</taxon>
        <taxon>Pseudomonadota</taxon>
        <taxon>Alphaproteobacteria</taxon>
        <taxon>Sphingomonadales</taxon>
        <taxon>Sphingomonadaceae</taxon>
        <taxon>Sphingomonas</taxon>
    </lineage>
</organism>
<protein>
    <submittedName>
        <fullName evidence="1">Uncharacterized protein</fullName>
    </submittedName>
</protein>
<accession>A0A4Y8ZX25</accession>
<dbReference type="AlphaFoldDB" id="A0A4Y8ZX25"/>
<proteinExistence type="predicted"/>
<evidence type="ECO:0000313" key="1">
    <source>
        <dbReference type="EMBL" id="TFI59755.1"/>
    </source>
</evidence>
<comment type="caution">
    <text evidence="1">The sequence shown here is derived from an EMBL/GenBank/DDBJ whole genome shotgun (WGS) entry which is preliminary data.</text>
</comment>
<keyword evidence="2" id="KW-1185">Reference proteome</keyword>
<dbReference type="Proteomes" id="UP000298213">
    <property type="component" value="Unassembled WGS sequence"/>
</dbReference>
<gene>
    <name evidence="1" type="ORF">E2493_02640</name>
</gene>
<reference evidence="1 2" key="1">
    <citation type="submission" date="2019-03" db="EMBL/GenBank/DDBJ databases">
        <title>Genome sequence of Sphingomonas sp. 17J27-24.</title>
        <authorList>
            <person name="Kim M."/>
            <person name="Maeng S."/>
            <person name="Sathiyaraj S."/>
        </authorList>
    </citation>
    <scope>NUCLEOTIDE SEQUENCE [LARGE SCALE GENOMIC DNA]</scope>
    <source>
        <strain evidence="1 2">17J27-24</strain>
    </source>
</reference>
<name>A0A4Y8ZX25_9SPHN</name>
<dbReference type="RefSeq" id="WP_135083444.1">
    <property type="nucleotide sequence ID" value="NZ_SPDV01000003.1"/>
</dbReference>
<evidence type="ECO:0000313" key="2">
    <source>
        <dbReference type="Proteomes" id="UP000298213"/>
    </source>
</evidence>
<sequence>MGVILRPPSDPAGALGVRVQGAGLEIGVIGDGYAMVSCRDKLRIDLRTQIPDTIRLSLVGRPVSRVIGHDLLKPIHYTILRATTTASGATLFVHTGRSPYDMPWPQLARFT</sequence>
<dbReference type="EMBL" id="SPDV01000003">
    <property type="protein sequence ID" value="TFI59755.1"/>
    <property type="molecule type" value="Genomic_DNA"/>
</dbReference>